<dbReference type="Proteomes" id="UP001500618">
    <property type="component" value="Unassembled WGS sequence"/>
</dbReference>
<accession>A0ABN2H773</accession>
<protein>
    <submittedName>
        <fullName evidence="3">SPFH domain-containing protein</fullName>
    </submittedName>
</protein>
<keyword evidence="4" id="KW-1185">Reference proteome</keyword>
<reference evidence="3 4" key="1">
    <citation type="journal article" date="2019" name="Int. J. Syst. Evol. Microbiol.">
        <title>The Global Catalogue of Microorganisms (GCM) 10K type strain sequencing project: providing services to taxonomists for standard genome sequencing and annotation.</title>
        <authorList>
            <consortium name="The Broad Institute Genomics Platform"/>
            <consortium name="The Broad Institute Genome Sequencing Center for Infectious Disease"/>
            <person name="Wu L."/>
            <person name="Ma J."/>
        </authorList>
    </citation>
    <scope>NUCLEOTIDE SEQUENCE [LARGE SCALE GENOMIC DNA]</scope>
    <source>
        <strain evidence="3 4">JCM 14718</strain>
    </source>
</reference>
<evidence type="ECO:0000313" key="3">
    <source>
        <dbReference type="EMBL" id="GAA1683062.1"/>
    </source>
</evidence>
<gene>
    <name evidence="3" type="ORF">GCM10009765_35350</name>
</gene>
<organism evidence="3 4">
    <name type="scientific">Fodinicola feengrottensis</name>
    <dbReference type="NCBI Taxonomy" id="435914"/>
    <lineage>
        <taxon>Bacteria</taxon>
        <taxon>Bacillati</taxon>
        <taxon>Actinomycetota</taxon>
        <taxon>Actinomycetes</taxon>
        <taxon>Mycobacteriales</taxon>
        <taxon>Fodinicola</taxon>
    </lineage>
</organism>
<dbReference type="PANTHER" id="PTHR37826">
    <property type="entry name" value="FLOTILLIN BAND_7_5 DOMAIN PROTEIN"/>
    <property type="match status" value="1"/>
</dbReference>
<dbReference type="InterPro" id="IPR025874">
    <property type="entry name" value="DZR"/>
</dbReference>
<evidence type="ECO:0000259" key="1">
    <source>
        <dbReference type="Pfam" id="PF12773"/>
    </source>
</evidence>
<evidence type="ECO:0000313" key="4">
    <source>
        <dbReference type="Proteomes" id="UP001500618"/>
    </source>
</evidence>
<dbReference type="Pfam" id="PF12773">
    <property type="entry name" value="DZR"/>
    <property type="match status" value="1"/>
</dbReference>
<proteinExistence type="predicted"/>
<feature type="domain" description="DZANK-type" evidence="1">
    <location>
        <begin position="316"/>
        <end position="362"/>
    </location>
</feature>
<dbReference type="Pfam" id="PF13421">
    <property type="entry name" value="Band_7_1"/>
    <property type="match status" value="1"/>
</dbReference>
<name>A0ABN2H773_9ACTN</name>
<dbReference type="PANTHER" id="PTHR37826:SF2">
    <property type="entry name" value="ZINC-RIBBON DOMAIN-CONTAINING PROTEIN"/>
    <property type="match status" value="1"/>
</dbReference>
<dbReference type="InterPro" id="IPR033880">
    <property type="entry name" value="SPFH_YdjI"/>
</dbReference>
<feature type="domain" description="SPFH" evidence="2">
    <location>
        <begin position="27"/>
        <end position="218"/>
    </location>
</feature>
<evidence type="ECO:0000259" key="2">
    <source>
        <dbReference type="Pfam" id="PF13421"/>
    </source>
</evidence>
<sequence length="366" mass="37734">MAIFGREFIAVPDDRKGQIVFKWPDISIRRFTQAIVNADEMALFVNTGRVVQTMGPGRHQVDADELPGLGILIDAATAGRAYRAELYFVGTREFTGFTFGGRIDEVQDAQTGLIVTLRVFGDYAMRVVDPVRLITNLVSTVDVRDNNKIASWVSDQVLKVMRSDITTQIVRNGWPILGLMAYSADIEQAVIGGANHQLQAYGVALTRMGNFDINLAPEDAAQLKTLAKDTSYSRLAGSFNQYAAGEMALGAGQGMAKGGNAVGGAFLAAGLGAGAAAAAGPVQGTPPPTGFVAAGGYAGPPPGAPAGQPAGTGTACSSCQATNPPGAKFCMGCGGQLTATSPHCTNCGTELATGARFCSGCGTASG</sequence>
<dbReference type="RefSeq" id="WP_344311341.1">
    <property type="nucleotide sequence ID" value="NZ_BAAANY010000011.1"/>
</dbReference>
<comment type="caution">
    <text evidence="3">The sequence shown here is derived from an EMBL/GenBank/DDBJ whole genome shotgun (WGS) entry which is preliminary data.</text>
</comment>
<dbReference type="EMBL" id="BAAANY010000011">
    <property type="protein sequence ID" value="GAA1683062.1"/>
    <property type="molecule type" value="Genomic_DNA"/>
</dbReference>
<dbReference type="CDD" id="cd03408">
    <property type="entry name" value="SPFH_like_u1"/>
    <property type="match status" value="1"/>
</dbReference>